<accession>A0A6P8YM10</accession>
<dbReference type="KEGG" id="tpal:117643404"/>
<dbReference type="InterPro" id="IPR000225">
    <property type="entry name" value="Armadillo"/>
</dbReference>
<evidence type="ECO:0000313" key="3">
    <source>
        <dbReference type="Proteomes" id="UP000515158"/>
    </source>
</evidence>
<keyword evidence="3" id="KW-1185">Reference proteome</keyword>
<evidence type="ECO:0000256" key="2">
    <source>
        <dbReference type="SAM" id="MobiDB-lite"/>
    </source>
</evidence>
<dbReference type="RefSeq" id="XP_034238165.1">
    <property type="nucleotide sequence ID" value="XM_034382274.1"/>
</dbReference>
<evidence type="ECO:0000256" key="1">
    <source>
        <dbReference type="PROSITE-ProRule" id="PRU00259"/>
    </source>
</evidence>
<reference evidence="4" key="1">
    <citation type="submission" date="2025-08" db="UniProtKB">
        <authorList>
            <consortium name="RefSeq"/>
        </authorList>
    </citation>
    <scope>IDENTIFICATION</scope>
    <source>
        <tissue evidence="4">Total insect</tissue>
    </source>
</reference>
<feature type="compositionally biased region" description="Acidic residues" evidence="2">
    <location>
        <begin position="35"/>
        <end position="45"/>
    </location>
</feature>
<dbReference type="Proteomes" id="UP000515158">
    <property type="component" value="Unplaced"/>
</dbReference>
<dbReference type="InterPro" id="IPR011989">
    <property type="entry name" value="ARM-like"/>
</dbReference>
<dbReference type="PANTHER" id="PTHR46241">
    <property type="entry name" value="ARMADILLO REPEAT-CONTAINING PROTEIN 4 ARMC4"/>
    <property type="match status" value="1"/>
</dbReference>
<dbReference type="AlphaFoldDB" id="A0A6P8YM10"/>
<proteinExistence type="predicted"/>
<protein>
    <submittedName>
        <fullName evidence="4">Armadillo repeat-containing protein gudu</fullName>
    </submittedName>
</protein>
<feature type="compositionally biased region" description="Basic and acidic residues" evidence="2">
    <location>
        <begin position="13"/>
        <end position="29"/>
    </location>
</feature>
<feature type="repeat" description="ARM" evidence="1">
    <location>
        <begin position="186"/>
        <end position="245"/>
    </location>
</feature>
<dbReference type="SUPFAM" id="SSF48371">
    <property type="entry name" value="ARM repeat"/>
    <property type="match status" value="3"/>
</dbReference>
<dbReference type="PROSITE" id="PS50176">
    <property type="entry name" value="ARM_REPEAT"/>
    <property type="match status" value="3"/>
</dbReference>
<dbReference type="CTD" id="34014"/>
<dbReference type="GeneID" id="117643404"/>
<dbReference type="OrthoDB" id="1683831at2759"/>
<dbReference type="SMART" id="SM00185">
    <property type="entry name" value="ARM"/>
    <property type="match status" value="13"/>
</dbReference>
<feature type="region of interest" description="Disordered" evidence="2">
    <location>
        <begin position="1"/>
        <end position="47"/>
    </location>
</feature>
<dbReference type="Gene3D" id="1.25.10.10">
    <property type="entry name" value="Leucine-rich Repeat Variant"/>
    <property type="match status" value="3"/>
</dbReference>
<feature type="repeat" description="ARM" evidence="1">
    <location>
        <begin position="145"/>
        <end position="187"/>
    </location>
</feature>
<dbReference type="PANTHER" id="PTHR46241:SF1">
    <property type="entry name" value="OUTER DYNEIN ARM-DOCKING COMPLEX SUBUNIT 2"/>
    <property type="match status" value="1"/>
</dbReference>
<feature type="repeat" description="ARM" evidence="1">
    <location>
        <begin position="496"/>
        <end position="538"/>
    </location>
</feature>
<dbReference type="InterPro" id="IPR016024">
    <property type="entry name" value="ARM-type_fold"/>
</dbReference>
<gene>
    <name evidence="4" type="primary">LOC117643404</name>
</gene>
<dbReference type="InParanoid" id="A0A6P8YM10"/>
<name>A0A6P8YM10_THRPL</name>
<sequence>MSNQFNEEGTASDLDRDLGPRVMMVRELEANQDSSLDDESEEDEDDRWRELVRGQDVPSDYWHIQKLIKYMKVGNQTATTVALACLKDQDLASDINQMAIRDCGGMEVLVNLLEAQELKCKLGTLAVLQVISLNIDCRRAITDLGGVQQLVEILDDPARDLQILAAGTIANVCKIRKARKIVRKSGGIPKLVDLLDADPHLVDTPTAEMTPEEAEAVKVVVAGARALWALSTSQKNKEAMRKTGVVRLLARLLRLGHNDIIVPIMGTVQQCATESNFQLAIQTEGMIPDLVEYLRNDNTEIQKHCASAIFKCAEDPVTRDIVREHNGLEPLVNLVKDERLQDDKPLVAAATGAIWKCAISLENVKKLNTLGIIPAMARLLQDQDKEVITNVVGALAECCKVTSNRAEVRAHGAIKPLVLHLNGTHQPLLRNVARALNECAKDKECMLEIEELDGVRLIWSLLKNDSPEVQAEAAWALCPCIINATDSGEMVRSFVGGLELIVSLLKSPHTNVLASVCAALARVALDRENLAVITDHGVVPMLAQLVLTTHAQYSYPEMSVAENELLREHLASAIANCCSWNNNCHQFGALHAVRPLVTYLESNNKAVHRTTALALHQLSTDPYNCITMHQAGVVSYLLETIGSSDEVLQEASAGCLSNIRKLALSAEKFKYEN</sequence>
<organism evidence="4">
    <name type="scientific">Thrips palmi</name>
    <name type="common">Melon thrips</name>
    <dbReference type="NCBI Taxonomy" id="161013"/>
    <lineage>
        <taxon>Eukaryota</taxon>
        <taxon>Metazoa</taxon>
        <taxon>Ecdysozoa</taxon>
        <taxon>Arthropoda</taxon>
        <taxon>Hexapoda</taxon>
        <taxon>Insecta</taxon>
        <taxon>Pterygota</taxon>
        <taxon>Neoptera</taxon>
        <taxon>Paraneoptera</taxon>
        <taxon>Thysanoptera</taxon>
        <taxon>Terebrantia</taxon>
        <taxon>Thripoidea</taxon>
        <taxon>Thripidae</taxon>
        <taxon>Thrips</taxon>
    </lineage>
</organism>
<evidence type="ECO:0000313" key="4">
    <source>
        <dbReference type="RefSeq" id="XP_034238165.1"/>
    </source>
</evidence>
<dbReference type="FunCoup" id="A0A6P8YM10">
    <property type="interactions" value="19"/>
</dbReference>